<keyword evidence="1" id="KW-0732">Signal</keyword>
<dbReference type="RefSeq" id="WP_380740385.1">
    <property type="nucleotide sequence ID" value="NZ_JBHTJP010000035.1"/>
</dbReference>
<accession>A0ABW3IIJ0</accession>
<sequence length="332" mass="36661">MKSKVLALLIMIVLAPVSLVAQSEENTELFIADMLTLADNFARPASNGATYQASAGWFSSAKSLEKWEFRIALHGNALFVPDEKKNFSLNNSQLRLLEIENAQSARLPTAFGSTTNNYFTGEVTFLNPVTQEMQTQEVRFKAFEGINRDYIPHAFLQLAVGLPYETELTVRAMPEVTIDDVTASTYGVGLKHSLSQYFIDDPDGFQLAAAIAFSKFNVEYGFEPIEVEGLVMMDLIMVDADLWMVEAIASQRWGVFEAFAAAGIANSNFNYEMGGNGIALSMVNTELQKLGDTEAKFKADLGFNLHFGKFRISAMGTGGKYFNANLGLHVRF</sequence>
<dbReference type="Pfam" id="PF20230">
    <property type="entry name" value="DUF6588"/>
    <property type="match status" value="1"/>
</dbReference>
<proteinExistence type="predicted"/>
<feature type="chain" id="PRO_5046872709" evidence="1">
    <location>
        <begin position="22"/>
        <end position="332"/>
    </location>
</feature>
<comment type="caution">
    <text evidence="2">The sequence shown here is derived from an EMBL/GenBank/DDBJ whole genome shotgun (WGS) entry which is preliminary data.</text>
</comment>
<keyword evidence="3" id="KW-1185">Reference proteome</keyword>
<name>A0ABW3IIJ0_9FLAO</name>
<dbReference type="InterPro" id="IPR046495">
    <property type="entry name" value="DUF6588"/>
</dbReference>
<evidence type="ECO:0000313" key="2">
    <source>
        <dbReference type="EMBL" id="MFD0977809.1"/>
    </source>
</evidence>
<reference evidence="3" key="1">
    <citation type="journal article" date="2019" name="Int. J. Syst. Evol. Microbiol.">
        <title>The Global Catalogue of Microorganisms (GCM) 10K type strain sequencing project: providing services to taxonomists for standard genome sequencing and annotation.</title>
        <authorList>
            <consortium name="The Broad Institute Genomics Platform"/>
            <consortium name="The Broad Institute Genome Sequencing Center for Infectious Disease"/>
            <person name="Wu L."/>
            <person name="Ma J."/>
        </authorList>
    </citation>
    <scope>NUCLEOTIDE SEQUENCE [LARGE SCALE GENOMIC DNA]</scope>
    <source>
        <strain evidence="3">CCUG 60898</strain>
    </source>
</reference>
<evidence type="ECO:0000256" key="1">
    <source>
        <dbReference type="SAM" id="SignalP"/>
    </source>
</evidence>
<gene>
    <name evidence="2" type="ORF">ACFQ1G_13500</name>
</gene>
<feature type="signal peptide" evidence="1">
    <location>
        <begin position="1"/>
        <end position="21"/>
    </location>
</feature>
<evidence type="ECO:0000313" key="3">
    <source>
        <dbReference type="Proteomes" id="UP001597100"/>
    </source>
</evidence>
<dbReference type="Proteomes" id="UP001597100">
    <property type="component" value="Unassembled WGS sequence"/>
</dbReference>
<protein>
    <submittedName>
        <fullName evidence="2">DUF6588 family protein</fullName>
    </submittedName>
</protein>
<dbReference type="EMBL" id="JBHTJP010000035">
    <property type="protein sequence ID" value="MFD0977809.1"/>
    <property type="molecule type" value="Genomic_DNA"/>
</dbReference>
<organism evidence="2 3">
    <name type="scientific">Salinimicrobium gaetbulicola</name>
    <dbReference type="NCBI Taxonomy" id="999702"/>
    <lineage>
        <taxon>Bacteria</taxon>
        <taxon>Pseudomonadati</taxon>
        <taxon>Bacteroidota</taxon>
        <taxon>Flavobacteriia</taxon>
        <taxon>Flavobacteriales</taxon>
        <taxon>Flavobacteriaceae</taxon>
        <taxon>Salinimicrobium</taxon>
    </lineage>
</organism>